<comment type="subcellular location">
    <subcellularLocation>
        <location evidence="1">Cell projection</location>
        <location evidence="1">Cilium</location>
    </subcellularLocation>
    <subcellularLocation>
        <location evidence="2">Cytoplasm</location>
    </subcellularLocation>
</comment>
<evidence type="ECO:0000313" key="13">
    <source>
        <dbReference type="Proteomes" id="UP000594262"/>
    </source>
</evidence>
<dbReference type="FunFam" id="3.80.10.10:FF:000052">
    <property type="entry name" value="Leucine rich repeat containing 6"/>
    <property type="match status" value="1"/>
</dbReference>
<reference evidence="12" key="1">
    <citation type="submission" date="2021-01" db="UniProtKB">
        <authorList>
            <consortium name="EnsemblMetazoa"/>
        </authorList>
    </citation>
    <scope>IDENTIFICATION</scope>
</reference>
<dbReference type="PROSITE" id="PS51450">
    <property type="entry name" value="LRR"/>
    <property type="match status" value="3"/>
</dbReference>
<evidence type="ECO:0000256" key="5">
    <source>
        <dbReference type="ARBA" id="ARBA00022737"/>
    </source>
</evidence>
<evidence type="ECO:0000256" key="4">
    <source>
        <dbReference type="ARBA" id="ARBA00022614"/>
    </source>
</evidence>
<feature type="region of interest" description="Disordered" evidence="10">
    <location>
        <begin position="375"/>
        <end position="397"/>
    </location>
</feature>
<dbReference type="Gene3D" id="3.80.10.10">
    <property type="entry name" value="Ribonuclease Inhibitor"/>
    <property type="match status" value="1"/>
</dbReference>
<dbReference type="GO" id="GO:0005929">
    <property type="term" value="C:cilium"/>
    <property type="evidence" value="ECO:0007669"/>
    <property type="project" value="UniProtKB-SubCell"/>
</dbReference>
<evidence type="ECO:0000256" key="9">
    <source>
        <dbReference type="ARBA" id="ARBA00049982"/>
    </source>
</evidence>
<evidence type="ECO:0000313" key="12">
    <source>
        <dbReference type="EnsemblMetazoa" id="CLYHEMP011608.1"/>
    </source>
</evidence>
<sequence length="471" mass="54592">MVQITEDLIRKRSEHNGCEITTLEEISLHQCDIERLEYIGKWCRDLKILYLQSNLIPKIENIHQLKKLEYLNLALNNILVIENLEGCESLKKLDLTVNFVGKITSIESLKGNEFLRDMYLTGNPCTEYVGYRDYVIATLPQLTSLDGTPISKSERIKANQKLTELRCDMLRQEKIYLAKQDKEQEIEEIETNGVKKEKMTEEEFWSKPSKFTPQSRVEAHHFMEEKRKEKEETKKTDFPDLRNSLQRTIRFFTDDGRPLNINQDKIDFEFQENDDFTGYVLDVACYKHLDTSLIDVDLQPHYVCVTMKGKILQLSLNEEISPDKSTAQRSQTSGHLLINMPKLKYILEGRCSGSRRPKTDSKVAKMGSNEFRDATTKTRETKTNGCDSGETNTDDLQKSVERLEVTENENKIDYTNIVKEENEKSKDLNSFIFNGKKRKGGSLMTNNNENVMSEDQYVEDFVDDLDVPPLE</sequence>
<evidence type="ECO:0000256" key="10">
    <source>
        <dbReference type="SAM" id="MobiDB-lite"/>
    </source>
</evidence>
<dbReference type="EnsemblMetazoa" id="CLYHEMT011608.1">
    <property type="protein sequence ID" value="CLYHEMP011608.1"/>
    <property type="gene ID" value="CLYHEMG011608"/>
</dbReference>
<dbReference type="PANTHER" id="PTHR18849:SF0">
    <property type="entry name" value="CILIA- AND FLAGELLA-ASSOCIATED PROTEIN 410-RELATED"/>
    <property type="match status" value="1"/>
</dbReference>
<proteinExistence type="inferred from homology"/>
<organism evidence="12 13">
    <name type="scientific">Clytia hemisphaerica</name>
    <dbReference type="NCBI Taxonomy" id="252671"/>
    <lineage>
        <taxon>Eukaryota</taxon>
        <taxon>Metazoa</taxon>
        <taxon>Cnidaria</taxon>
        <taxon>Hydrozoa</taxon>
        <taxon>Hydroidolina</taxon>
        <taxon>Leptothecata</taxon>
        <taxon>Obeliida</taxon>
        <taxon>Clytiidae</taxon>
        <taxon>Clytia</taxon>
    </lineage>
</organism>
<evidence type="ECO:0000259" key="11">
    <source>
        <dbReference type="SMART" id="SM00446"/>
    </source>
</evidence>
<keyword evidence="6" id="KW-0175">Coiled coil</keyword>
<evidence type="ECO:0000256" key="3">
    <source>
        <dbReference type="ARBA" id="ARBA00022490"/>
    </source>
</evidence>
<dbReference type="InterPro" id="IPR032675">
    <property type="entry name" value="LRR_dom_sf"/>
</dbReference>
<dbReference type="AlphaFoldDB" id="A0A7M5VGE5"/>
<dbReference type="GeneID" id="136817696"/>
<keyword evidence="8" id="KW-0966">Cell projection</keyword>
<name>A0A7M5VGE5_9CNID</name>
<dbReference type="Pfam" id="PF14580">
    <property type="entry name" value="LRR_9"/>
    <property type="match status" value="1"/>
</dbReference>
<evidence type="ECO:0000256" key="1">
    <source>
        <dbReference type="ARBA" id="ARBA00004138"/>
    </source>
</evidence>
<keyword evidence="5" id="KW-0677">Repeat</keyword>
<keyword evidence="4" id="KW-0433">Leucine-rich repeat</keyword>
<feature type="domain" description="U2A'/phosphoprotein 32 family A C-terminal" evidence="11">
    <location>
        <begin position="128"/>
        <end position="146"/>
    </location>
</feature>
<keyword evidence="13" id="KW-1185">Reference proteome</keyword>
<protein>
    <recommendedName>
        <fullName evidence="11">U2A'/phosphoprotein 32 family A C-terminal domain-containing protein</fullName>
    </recommendedName>
</protein>
<dbReference type="OrthoDB" id="10250990at2759"/>
<evidence type="ECO:0000256" key="6">
    <source>
        <dbReference type="ARBA" id="ARBA00023054"/>
    </source>
</evidence>
<dbReference type="SMART" id="SM00365">
    <property type="entry name" value="LRR_SD22"/>
    <property type="match status" value="2"/>
</dbReference>
<dbReference type="Pfam" id="PF23602">
    <property type="entry name" value="CS_DNAAF11_C"/>
    <property type="match status" value="1"/>
</dbReference>
<dbReference type="InterPro" id="IPR001611">
    <property type="entry name" value="Leu-rich_rpt"/>
</dbReference>
<evidence type="ECO:0000256" key="7">
    <source>
        <dbReference type="ARBA" id="ARBA00023069"/>
    </source>
</evidence>
<keyword evidence="3" id="KW-0963">Cytoplasm</keyword>
<evidence type="ECO:0000256" key="8">
    <source>
        <dbReference type="ARBA" id="ARBA00023273"/>
    </source>
</evidence>
<dbReference type="RefSeq" id="XP_066930111.1">
    <property type="nucleotide sequence ID" value="XM_067074010.1"/>
</dbReference>
<accession>A0A7M5VGE5</accession>
<keyword evidence="7" id="KW-0969">Cilium</keyword>
<dbReference type="SMART" id="SM00446">
    <property type="entry name" value="LRRcap"/>
    <property type="match status" value="1"/>
</dbReference>
<comment type="similarity">
    <text evidence="9">Belongs to the tilB family.</text>
</comment>
<evidence type="ECO:0000256" key="2">
    <source>
        <dbReference type="ARBA" id="ARBA00004496"/>
    </source>
</evidence>
<dbReference type="GO" id="GO:0005737">
    <property type="term" value="C:cytoplasm"/>
    <property type="evidence" value="ECO:0007669"/>
    <property type="project" value="UniProtKB-SubCell"/>
</dbReference>
<dbReference type="InterPro" id="IPR003603">
    <property type="entry name" value="U2A'_phosphoprotein32A_C"/>
</dbReference>
<dbReference type="GO" id="GO:0036158">
    <property type="term" value="P:outer dynein arm assembly"/>
    <property type="evidence" value="ECO:0007669"/>
    <property type="project" value="TreeGrafter"/>
</dbReference>
<dbReference type="InterPro" id="IPR056496">
    <property type="entry name" value="CS_DNAAF11_C"/>
</dbReference>
<dbReference type="PANTHER" id="PTHR18849">
    <property type="entry name" value="LEUCINE RICH REPEAT PROTEIN"/>
    <property type="match status" value="1"/>
</dbReference>
<dbReference type="Proteomes" id="UP000594262">
    <property type="component" value="Unplaced"/>
</dbReference>
<dbReference type="SUPFAM" id="SSF52058">
    <property type="entry name" value="L domain-like"/>
    <property type="match status" value="1"/>
</dbReference>